<dbReference type="HAMAP" id="MF_00773">
    <property type="entry name" value="Ribosomal_eL24"/>
    <property type="match status" value="1"/>
</dbReference>
<keyword evidence="5 10" id="KW-0862">Zinc</keyword>
<evidence type="ECO:0000256" key="5">
    <source>
        <dbReference type="ARBA" id="ARBA00022833"/>
    </source>
</evidence>
<dbReference type="GO" id="GO:0005840">
    <property type="term" value="C:ribosome"/>
    <property type="evidence" value="ECO:0007669"/>
    <property type="project" value="UniProtKB-KW"/>
</dbReference>
<evidence type="ECO:0000256" key="9">
    <source>
        <dbReference type="ARBA" id="ARBA00062681"/>
    </source>
</evidence>
<evidence type="ECO:0000256" key="4">
    <source>
        <dbReference type="ARBA" id="ARBA00022771"/>
    </source>
</evidence>
<dbReference type="Pfam" id="PF01246">
    <property type="entry name" value="Ribosomal_L24e"/>
    <property type="match status" value="1"/>
</dbReference>
<evidence type="ECO:0000256" key="10">
    <source>
        <dbReference type="HAMAP-Rule" id="MF_00773"/>
    </source>
</evidence>
<dbReference type="NCBIfam" id="NF034186">
    <property type="entry name" value="PRK14891.1-1"/>
    <property type="match status" value="1"/>
</dbReference>
<sequence>MEKRKCSFCGVAIEQGTGKLYARKDGTVFYFCSSKCQRNLNLGRIPRKVRWTEAGRKARGKAAK</sequence>
<feature type="zinc finger region" description="C4-type" evidence="10">
    <location>
        <begin position="6"/>
        <end position="36"/>
    </location>
</feature>
<dbReference type="InterPro" id="IPR011017">
    <property type="entry name" value="TRASH_dom"/>
</dbReference>
<evidence type="ECO:0000313" key="12">
    <source>
        <dbReference type="EMBL" id="KCZ71894.1"/>
    </source>
</evidence>
<keyword evidence="7 10" id="KW-0689">Ribosomal protein</keyword>
<comment type="function">
    <text evidence="10">Binds to the 23S rRNA.</text>
</comment>
<keyword evidence="13" id="KW-1185">Reference proteome</keyword>
<gene>
    <name evidence="10" type="primary">rpl24e</name>
    <name evidence="12" type="ORF">ANME2D_01950</name>
</gene>
<proteinExistence type="inferred from homology"/>
<dbReference type="InterPro" id="IPR056366">
    <property type="entry name" value="Ribosomal_eL24"/>
</dbReference>
<dbReference type="Gene3D" id="2.30.170.20">
    <property type="entry name" value="Ribosomal protein L24e"/>
    <property type="match status" value="1"/>
</dbReference>
<reference evidence="12 13" key="1">
    <citation type="journal article" date="2013" name="Nature">
        <title>Anaerobic oxidation of methane coupled to nitrate reduction in a novel archaeal lineage.</title>
        <authorList>
            <person name="Haroon M.F."/>
            <person name="Hu S."/>
            <person name="Shi Y."/>
            <person name="Imelfort M."/>
            <person name="Keller J."/>
            <person name="Hugenholtz P."/>
            <person name="Yuan Z."/>
            <person name="Tyson G.W."/>
        </authorList>
    </citation>
    <scope>NUCLEOTIDE SEQUENCE [LARGE SCALE GENOMIC DNA]</scope>
    <source>
        <strain evidence="12 13">ANME-2d</strain>
    </source>
</reference>
<feature type="binding site" evidence="10">
    <location>
        <position position="32"/>
    </location>
    <ligand>
        <name>Zn(2+)</name>
        <dbReference type="ChEBI" id="CHEBI:29105"/>
    </ligand>
</feature>
<evidence type="ECO:0000259" key="11">
    <source>
        <dbReference type="SMART" id="SM00746"/>
    </source>
</evidence>
<organism evidence="12 13">
    <name type="scientific">Candidatus Methanoperedens nitratireducens</name>
    <dbReference type="NCBI Taxonomy" id="1392998"/>
    <lineage>
        <taxon>Archaea</taxon>
        <taxon>Methanobacteriati</taxon>
        <taxon>Methanobacteriota</taxon>
        <taxon>Stenosarchaea group</taxon>
        <taxon>Methanomicrobia</taxon>
        <taxon>Methanosarcinales</taxon>
        <taxon>ANME-2 cluster</taxon>
        <taxon>Candidatus Methanoperedentaceae</taxon>
        <taxon>Candidatus Methanoperedens</taxon>
    </lineage>
</organism>
<evidence type="ECO:0000256" key="6">
    <source>
        <dbReference type="ARBA" id="ARBA00022884"/>
    </source>
</evidence>
<name>A0A062V807_9EURY</name>
<dbReference type="OrthoDB" id="55506at2157"/>
<accession>A0A062V807</accession>
<evidence type="ECO:0000256" key="3">
    <source>
        <dbReference type="ARBA" id="ARBA00022730"/>
    </source>
</evidence>
<feature type="binding site" evidence="10">
    <location>
        <position position="6"/>
    </location>
    <ligand>
        <name>Zn(2+)</name>
        <dbReference type="ChEBI" id="CHEBI:29105"/>
    </ligand>
</feature>
<protein>
    <recommendedName>
        <fullName evidence="10">Large ribosomal subunit protein eL24</fullName>
    </recommendedName>
</protein>
<dbReference type="GO" id="GO:0006412">
    <property type="term" value="P:translation"/>
    <property type="evidence" value="ECO:0007669"/>
    <property type="project" value="UniProtKB-UniRule"/>
</dbReference>
<dbReference type="PANTHER" id="PTHR10792">
    <property type="entry name" value="60S RIBOSOMAL PROTEIN L24"/>
    <property type="match status" value="1"/>
</dbReference>
<comment type="caution">
    <text evidence="12">The sequence shown here is derived from an EMBL/GenBank/DDBJ whole genome shotgun (WGS) entry which is preliminary data.</text>
</comment>
<comment type="similarity">
    <text evidence="1 10">Belongs to the eukaryotic ribosomal protein eL24 family.</text>
</comment>
<dbReference type="AlphaFoldDB" id="A0A062V807"/>
<dbReference type="Proteomes" id="UP000027153">
    <property type="component" value="Unassembled WGS sequence"/>
</dbReference>
<comment type="cofactor">
    <cofactor evidence="10">
        <name>Zn(2+)</name>
        <dbReference type="ChEBI" id="CHEBI:29105"/>
    </cofactor>
    <text evidence="10">Binds 1 zinc ion per subunit.</text>
</comment>
<evidence type="ECO:0000256" key="1">
    <source>
        <dbReference type="ARBA" id="ARBA00005647"/>
    </source>
</evidence>
<keyword evidence="4 10" id="KW-0863">Zinc-finger</keyword>
<feature type="binding site" evidence="10">
    <location>
        <position position="36"/>
    </location>
    <ligand>
        <name>Zn(2+)</name>
        <dbReference type="ChEBI" id="CHEBI:29105"/>
    </ligand>
</feature>
<keyword evidence="6 10" id="KW-0694">RNA-binding</keyword>
<keyword evidence="2 10" id="KW-0479">Metal-binding</keyword>
<feature type="domain" description="TRASH" evidence="11">
    <location>
        <begin position="6"/>
        <end position="44"/>
    </location>
</feature>
<dbReference type="SUPFAM" id="SSF57716">
    <property type="entry name" value="Glucocorticoid receptor-like (DNA-binding domain)"/>
    <property type="match status" value="1"/>
</dbReference>
<dbReference type="RefSeq" id="WP_048090925.1">
    <property type="nucleotide sequence ID" value="NZ_JMIY01000004.1"/>
</dbReference>
<dbReference type="CDD" id="cd00472">
    <property type="entry name" value="Ribosomal_L24e_L24"/>
    <property type="match status" value="1"/>
</dbReference>
<evidence type="ECO:0000313" key="13">
    <source>
        <dbReference type="Proteomes" id="UP000027153"/>
    </source>
</evidence>
<comment type="subunit">
    <text evidence="9 10">Part of the 50S ribosomal subunit. Forms a cluster with proteins L3 and L14.</text>
</comment>
<dbReference type="PANTHER" id="PTHR10792:SF1">
    <property type="entry name" value="RIBOSOMAL PROTEIN L24"/>
    <property type="match status" value="1"/>
</dbReference>
<evidence type="ECO:0000256" key="8">
    <source>
        <dbReference type="ARBA" id="ARBA00023274"/>
    </source>
</evidence>
<dbReference type="InterPro" id="IPR038630">
    <property type="entry name" value="L24e/L24_sf"/>
</dbReference>
<dbReference type="GO" id="GO:0019843">
    <property type="term" value="F:rRNA binding"/>
    <property type="evidence" value="ECO:0007669"/>
    <property type="project" value="UniProtKB-UniRule"/>
</dbReference>
<dbReference type="GO" id="GO:1990904">
    <property type="term" value="C:ribonucleoprotein complex"/>
    <property type="evidence" value="ECO:0007669"/>
    <property type="project" value="UniProtKB-KW"/>
</dbReference>
<dbReference type="FunFam" id="2.30.170.20:FF:000001">
    <property type="entry name" value="probable ribosome biogenesis protein RLP24"/>
    <property type="match status" value="1"/>
</dbReference>
<dbReference type="GO" id="GO:0003735">
    <property type="term" value="F:structural constituent of ribosome"/>
    <property type="evidence" value="ECO:0007669"/>
    <property type="project" value="InterPro"/>
</dbReference>
<dbReference type="GO" id="GO:0008270">
    <property type="term" value="F:zinc ion binding"/>
    <property type="evidence" value="ECO:0007669"/>
    <property type="project" value="UniProtKB-UniRule"/>
</dbReference>
<dbReference type="InterPro" id="IPR055345">
    <property type="entry name" value="Ribosomal_eL24-rel_arc"/>
</dbReference>
<feature type="binding site" evidence="10">
    <location>
        <position position="9"/>
    </location>
    <ligand>
        <name>Zn(2+)</name>
        <dbReference type="ChEBI" id="CHEBI:29105"/>
    </ligand>
</feature>
<evidence type="ECO:0000256" key="7">
    <source>
        <dbReference type="ARBA" id="ARBA00022980"/>
    </source>
</evidence>
<dbReference type="InterPro" id="IPR000988">
    <property type="entry name" value="Ribosomal_eL24-rel_N"/>
</dbReference>
<dbReference type="SMART" id="SM00746">
    <property type="entry name" value="TRASH"/>
    <property type="match status" value="1"/>
</dbReference>
<keyword evidence="8 10" id="KW-0687">Ribonucleoprotein</keyword>
<dbReference type="EMBL" id="JMIY01000004">
    <property type="protein sequence ID" value="KCZ71894.1"/>
    <property type="molecule type" value="Genomic_DNA"/>
</dbReference>
<evidence type="ECO:0000256" key="2">
    <source>
        <dbReference type="ARBA" id="ARBA00022723"/>
    </source>
</evidence>
<keyword evidence="3 10" id="KW-0699">rRNA-binding</keyword>